<dbReference type="NCBIfam" id="TIGR02607">
    <property type="entry name" value="antidote_HigA"/>
    <property type="match status" value="1"/>
</dbReference>
<evidence type="ECO:0000313" key="4">
    <source>
        <dbReference type="Proteomes" id="UP000283469"/>
    </source>
</evidence>
<feature type="domain" description="HTH cro/C1-type" evidence="2">
    <location>
        <begin position="23"/>
        <end position="72"/>
    </location>
</feature>
<reference evidence="3 4" key="1">
    <citation type="submission" date="2018-08" db="EMBL/GenBank/DDBJ databases">
        <title>Sphingobium sp. EO9.</title>
        <authorList>
            <person name="Park Y."/>
            <person name="Kim K.H."/>
            <person name="Jeon C.O."/>
        </authorList>
    </citation>
    <scope>NUCLEOTIDE SEQUENCE [LARGE SCALE GENOMIC DNA]</scope>
    <source>
        <strain evidence="3 4">EO9</strain>
    </source>
</reference>
<name>A0A418YQP5_9SPHN</name>
<dbReference type="CDD" id="cd00093">
    <property type="entry name" value="HTH_XRE"/>
    <property type="match status" value="1"/>
</dbReference>
<keyword evidence="1" id="KW-0238">DNA-binding</keyword>
<protein>
    <submittedName>
        <fullName evidence="3">Addiction module antidote protein, HigA family</fullName>
    </submittedName>
</protein>
<comment type="caution">
    <text evidence="3">The sequence shown here is derived from an EMBL/GenBank/DDBJ whole genome shotgun (WGS) entry which is preliminary data.</text>
</comment>
<keyword evidence="4" id="KW-1185">Reference proteome</keyword>
<dbReference type="Pfam" id="PF01381">
    <property type="entry name" value="HTH_3"/>
    <property type="match status" value="1"/>
</dbReference>
<dbReference type="InterPro" id="IPR013430">
    <property type="entry name" value="Toxin_antidote_HigA"/>
</dbReference>
<dbReference type="GO" id="GO:0003677">
    <property type="term" value="F:DNA binding"/>
    <property type="evidence" value="ECO:0007669"/>
    <property type="project" value="UniProtKB-KW"/>
</dbReference>
<evidence type="ECO:0000259" key="2">
    <source>
        <dbReference type="PROSITE" id="PS50943"/>
    </source>
</evidence>
<dbReference type="PROSITE" id="PS50943">
    <property type="entry name" value="HTH_CROC1"/>
    <property type="match status" value="1"/>
</dbReference>
<dbReference type="Gene3D" id="1.10.260.40">
    <property type="entry name" value="lambda repressor-like DNA-binding domains"/>
    <property type="match status" value="1"/>
</dbReference>
<evidence type="ECO:0000256" key="1">
    <source>
        <dbReference type="ARBA" id="ARBA00023125"/>
    </source>
</evidence>
<sequence>MALKMHASLAVHPGDWLKTEMVEAHGLKIGDLADHLGVTRQTVSRLLNQRQDLTADMAIRFEKLFGIDADTLMRMQIRHDLAVARGHADELSVKPLAA</sequence>
<dbReference type="OrthoDB" id="7205516at2"/>
<evidence type="ECO:0000313" key="3">
    <source>
        <dbReference type="EMBL" id="RJG53801.1"/>
    </source>
</evidence>
<dbReference type="SUPFAM" id="SSF47413">
    <property type="entry name" value="lambda repressor-like DNA-binding domains"/>
    <property type="match status" value="1"/>
</dbReference>
<dbReference type="RefSeq" id="WP_119747823.1">
    <property type="nucleotide sequence ID" value="NZ_QVRA01000013.1"/>
</dbReference>
<dbReference type="SMART" id="SM00530">
    <property type="entry name" value="HTH_XRE"/>
    <property type="match status" value="1"/>
</dbReference>
<dbReference type="PANTHER" id="PTHR36924">
    <property type="entry name" value="ANTITOXIN HIGA-1"/>
    <property type="match status" value="1"/>
</dbReference>
<dbReference type="EMBL" id="QVRA01000013">
    <property type="protein sequence ID" value="RJG53801.1"/>
    <property type="molecule type" value="Genomic_DNA"/>
</dbReference>
<gene>
    <name evidence="3" type="primary">higA</name>
    <name evidence="3" type="ORF">D0Z70_14965</name>
</gene>
<proteinExistence type="predicted"/>
<dbReference type="AlphaFoldDB" id="A0A418YQP5"/>
<dbReference type="PANTHER" id="PTHR36924:SF1">
    <property type="entry name" value="ANTITOXIN HIGA-1"/>
    <property type="match status" value="1"/>
</dbReference>
<dbReference type="InterPro" id="IPR001387">
    <property type="entry name" value="Cro/C1-type_HTH"/>
</dbReference>
<accession>A0A418YQP5</accession>
<organism evidence="3 4">
    <name type="scientific">Sphingobium terrigena</name>
    <dbReference type="NCBI Taxonomy" id="2304063"/>
    <lineage>
        <taxon>Bacteria</taxon>
        <taxon>Pseudomonadati</taxon>
        <taxon>Pseudomonadota</taxon>
        <taxon>Alphaproteobacteria</taxon>
        <taxon>Sphingomonadales</taxon>
        <taxon>Sphingomonadaceae</taxon>
        <taxon>Sphingobium</taxon>
    </lineage>
</organism>
<dbReference type="Proteomes" id="UP000283469">
    <property type="component" value="Unassembled WGS sequence"/>
</dbReference>
<dbReference type="InterPro" id="IPR010982">
    <property type="entry name" value="Lambda_DNA-bd_dom_sf"/>
</dbReference>